<dbReference type="PANTHER" id="PTHR39576:SF2">
    <property type="entry name" value="ATTACHING AND EFFACING PROTEIN HOMOLOG-RELATED"/>
    <property type="match status" value="1"/>
</dbReference>
<gene>
    <name evidence="4" type="ORF">Xhom_02493</name>
</gene>
<dbReference type="InterPro" id="IPR003535">
    <property type="entry name" value="Intimin/invasin_bac"/>
</dbReference>
<reference evidence="4 5" key="1">
    <citation type="journal article" date="2017" name="Nat. Microbiol.">
        <title>Natural product diversity associated with the nematode symbionts Photorhabdus and Xenorhabdus.</title>
        <authorList>
            <person name="Tobias N.J."/>
            <person name="Wolff H."/>
            <person name="Djahanschiri B."/>
            <person name="Grundmann F."/>
            <person name="Kronenwerth M."/>
            <person name="Shi Y.M."/>
            <person name="Simonyi S."/>
            <person name="Grun P."/>
            <person name="Shapiro-Ilan D."/>
            <person name="Pidot S.J."/>
            <person name="Stinear T.P."/>
            <person name="Ebersberger I."/>
            <person name="Bode H.B."/>
        </authorList>
    </citation>
    <scope>NUCLEOTIDE SEQUENCE [LARGE SCALE GENOMIC DNA]</scope>
    <source>
        <strain evidence="4 5">DSM 17903</strain>
    </source>
</reference>
<dbReference type="PANTHER" id="PTHR39576">
    <property type="entry name" value="ATTACHING AND EFFACING PROTEIN HOMOLOG-RELATED-RELATED"/>
    <property type="match status" value="1"/>
</dbReference>
<evidence type="ECO:0000256" key="2">
    <source>
        <dbReference type="SAM" id="SignalP"/>
    </source>
</evidence>
<dbReference type="Gene3D" id="2.60.40.10">
    <property type="entry name" value="Immunoglobulins"/>
    <property type="match status" value="1"/>
</dbReference>
<feature type="domain" description="Inverse autotransporter beta-domain" evidence="3">
    <location>
        <begin position="91"/>
        <end position="365"/>
    </location>
</feature>
<dbReference type="InterPro" id="IPR024519">
    <property type="entry name" value="IAT_beta"/>
</dbReference>
<accession>A0A2G0Q941</accession>
<sequence length="623" mass="70119">MSQYIVKITRFFIVLHSLFLPSFFITAFADSNAATNNIYSPEAKEGNIGFQSDDPNQKLLVSNSDKGNNLQKITPSSNLATENMLARSVQRMGGMLTSSHSDLAGQATSYALGTVNNFIASEAQTWLSQFGTAKIDFTFDKKGKLDKSSLDFLLPLYDNKKDWLFFSQLGYRKKDSRYTANLGFGGRYFTPSWMYGLNSIFDYDITGNNRRLSLGGEIWGDYMKFSANTYWRLTNWRHSLDFDKHNERPANGYDINGEFFLPAYPSLGAKLAYEQYFGDEVTLFDRNTKQKNPSLGKIGVTYTPIPLVTMGVDYKLGTSGHSEAQFLANLNYRLGVPFGLQLSPANVDSMRTLAGSRYDLVERNNNIVLDHQKIEPSTGPANISLTLSHPTRTISQPYTVTAVVRDKAGNIQVGRKINWALKYFGQLGVELTPLTSVTNNKGEVSAVVNSSLPYPYYEEKQEDYGHEVIRSEIDNPHQKENVTALVYVGEDKTAAASIDMQFQLPKIEEIKTSPENGTVLANGKDFYTFKTKVTNQDGTPYSMENLQWVHWRWQNDDDLHPELITIGPRADFRSDGTTQIKGARASSETYARMCLTILHANINSPKTPQYGLKCSERMYFKEP</sequence>
<dbReference type="InterPro" id="IPR051715">
    <property type="entry name" value="Intimin-Invasin_domain"/>
</dbReference>
<dbReference type="PRINTS" id="PR01369">
    <property type="entry name" value="INTIMIN"/>
</dbReference>
<evidence type="ECO:0000313" key="5">
    <source>
        <dbReference type="Proteomes" id="UP000225433"/>
    </source>
</evidence>
<dbReference type="GO" id="GO:0009279">
    <property type="term" value="C:cell outer membrane"/>
    <property type="evidence" value="ECO:0007669"/>
    <property type="project" value="TreeGrafter"/>
</dbReference>
<proteinExistence type="inferred from homology"/>
<feature type="chain" id="PRO_5013840819" evidence="2">
    <location>
        <begin position="30"/>
        <end position="623"/>
    </location>
</feature>
<dbReference type="STRING" id="351679.A9255_10845"/>
<dbReference type="RefSeq" id="WP_084023137.1">
    <property type="nucleotide sequence ID" value="NZ_CAWNQJ010000057.1"/>
</dbReference>
<dbReference type="Gene3D" id="2.40.160.160">
    <property type="entry name" value="Inverse autotransporter, beta-domain"/>
    <property type="match status" value="1"/>
</dbReference>
<dbReference type="InterPro" id="IPR013783">
    <property type="entry name" value="Ig-like_fold"/>
</dbReference>
<comment type="caution">
    <text evidence="4">The sequence shown here is derived from an EMBL/GenBank/DDBJ whole genome shotgun (WGS) entry which is preliminary data.</text>
</comment>
<keyword evidence="2" id="KW-0732">Signal</keyword>
<dbReference type="SUPFAM" id="SSF49373">
    <property type="entry name" value="Invasin/intimin cell-adhesion fragments"/>
    <property type="match status" value="1"/>
</dbReference>
<comment type="similarity">
    <text evidence="1">Belongs to the intimin/invasin family.</text>
</comment>
<dbReference type="FunFam" id="2.40.160.160:FF:000001">
    <property type="entry name" value="Intimin-like inverse autotransporter SinH"/>
    <property type="match status" value="1"/>
</dbReference>
<dbReference type="Pfam" id="PF11924">
    <property type="entry name" value="IAT_beta"/>
    <property type="match status" value="1"/>
</dbReference>
<dbReference type="OrthoDB" id="6437047at2"/>
<dbReference type="EMBL" id="NJAI01000003">
    <property type="protein sequence ID" value="PHM55742.1"/>
    <property type="molecule type" value="Genomic_DNA"/>
</dbReference>
<dbReference type="InterPro" id="IPR008964">
    <property type="entry name" value="Invasin/intimin_cell_adhesion"/>
</dbReference>
<name>A0A2G0Q941_XENHO</name>
<evidence type="ECO:0000259" key="3">
    <source>
        <dbReference type="Pfam" id="PF11924"/>
    </source>
</evidence>
<evidence type="ECO:0000313" key="4">
    <source>
        <dbReference type="EMBL" id="PHM55742.1"/>
    </source>
</evidence>
<protein>
    <submittedName>
        <fullName evidence="4">Putative invasin</fullName>
    </submittedName>
</protein>
<feature type="signal peptide" evidence="2">
    <location>
        <begin position="1"/>
        <end position="29"/>
    </location>
</feature>
<organism evidence="4 5">
    <name type="scientific">Xenorhabdus hominickii</name>
    <dbReference type="NCBI Taxonomy" id="351679"/>
    <lineage>
        <taxon>Bacteria</taxon>
        <taxon>Pseudomonadati</taxon>
        <taxon>Pseudomonadota</taxon>
        <taxon>Gammaproteobacteria</taxon>
        <taxon>Enterobacterales</taxon>
        <taxon>Morganellaceae</taxon>
        <taxon>Xenorhabdus</taxon>
    </lineage>
</organism>
<dbReference type="InterPro" id="IPR038177">
    <property type="entry name" value="IAT_beta_sf"/>
</dbReference>
<dbReference type="GO" id="GO:0007155">
    <property type="term" value="P:cell adhesion"/>
    <property type="evidence" value="ECO:0007669"/>
    <property type="project" value="InterPro"/>
</dbReference>
<evidence type="ECO:0000256" key="1">
    <source>
        <dbReference type="ARBA" id="ARBA00010116"/>
    </source>
</evidence>
<dbReference type="AlphaFoldDB" id="A0A2G0Q941"/>
<dbReference type="Proteomes" id="UP000225433">
    <property type="component" value="Unassembled WGS sequence"/>
</dbReference>